<dbReference type="AlphaFoldDB" id="A7HWY8"/>
<gene>
    <name evidence="1" type="ordered locus">Plav_2813</name>
</gene>
<accession>A7HWY8</accession>
<dbReference type="KEGG" id="pla:Plav_2813"/>
<name>A7HWY8_PARL1</name>
<dbReference type="Pfam" id="PF12096">
    <property type="entry name" value="DUF3572"/>
    <property type="match status" value="1"/>
</dbReference>
<dbReference type="InterPro" id="IPR021955">
    <property type="entry name" value="DUF3572"/>
</dbReference>
<protein>
    <recommendedName>
        <fullName evidence="3">DUF3572 domain-containing protein</fullName>
    </recommendedName>
</protein>
<evidence type="ECO:0008006" key="3">
    <source>
        <dbReference type="Google" id="ProtNLM"/>
    </source>
</evidence>
<dbReference type="Proteomes" id="UP000006377">
    <property type="component" value="Chromosome"/>
</dbReference>
<proteinExistence type="predicted"/>
<evidence type="ECO:0000313" key="2">
    <source>
        <dbReference type="Proteomes" id="UP000006377"/>
    </source>
</evidence>
<dbReference type="eggNOG" id="ENOG5033BS2">
    <property type="taxonomic scope" value="Bacteria"/>
</dbReference>
<dbReference type="EMBL" id="CP000774">
    <property type="protein sequence ID" value="ABS64421.1"/>
    <property type="molecule type" value="Genomic_DNA"/>
</dbReference>
<evidence type="ECO:0000313" key="1">
    <source>
        <dbReference type="EMBL" id="ABS64421.1"/>
    </source>
</evidence>
<keyword evidence="2" id="KW-1185">Reference proteome</keyword>
<dbReference type="OrthoDB" id="7356934at2"/>
<reference evidence="1 2" key="1">
    <citation type="journal article" date="2011" name="Stand. Genomic Sci.">
        <title>Complete genome sequence of Parvibaculum lavamentivorans type strain (DS-1(T)).</title>
        <authorList>
            <person name="Schleheck D."/>
            <person name="Weiss M."/>
            <person name="Pitluck S."/>
            <person name="Bruce D."/>
            <person name="Land M.L."/>
            <person name="Han S."/>
            <person name="Saunders E."/>
            <person name="Tapia R."/>
            <person name="Detter C."/>
            <person name="Brettin T."/>
            <person name="Han J."/>
            <person name="Woyke T."/>
            <person name="Goodwin L."/>
            <person name="Pennacchio L."/>
            <person name="Nolan M."/>
            <person name="Cook A.M."/>
            <person name="Kjelleberg S."/>
            <person name="Thomas T."/>
        </authorList>
    </citation>
    <scope>NUCLEOTIDE SEQUENCE [LARGE SCALE GENOMIC DNA]</scope>
    <source>
        <strain evidence="2">DS-1 / DSM 13023 / NCIMB 13966</strain>
    </source>
</reference>
<organism evidence="1 2">
    <name type="scientific">Parvibaculum lavamentivorans (strain DS-1 / DSM 13023 / NCIMB 13966)</name>
    <dbReference type="NCBI Taxonomy" id="402881"/>
    <lineage>
        <taxon>Bacteria</taxon>
        <taxon>Pseudomonadati</taxon>
        <taxon>Pseudomonadota</taxon>
        <taxon>Alphaproteobacteria</taxon>
        <taxon>Hyphomicrobiales</taxon>
        <taxon>Parvibaculaceae</taxon>
        <taxon>Parvibaculum</taxon>
    </lineage>
</organism>
<sequence length="105" mass="11345">MCVALRENDGKSPMERDQAELLAIRALGHIAADEDLLGDFLALSGLAPDELRARAGDADFLGGVLDYMLADEARLLAFCEAEEVKPQWPAAARRALPGGEEVHWA</sequence>
<dbReference type="STRING" id="402881.Plav_2813"/>
<dbReference type="HOGENOM" id="CLU_165306_0_0_5"/>